<feature type="region of interest" description="Disordered" evidence="1">
    <location>
        <begin position="1"/>
        <end position="83"/>
    </location>
</feature>
<proteinExistence type="predicted"/>
<dbReference type="AlphaFoldDB" id="A0A914V140"/>
<reference evidence="3" key="1">
    <citation type="submission" date="2022-11" db="UniProtKB">
        <authorList>
            <consortium name="WormBaseParasite"/>
        </authorList>
    </citation>
    <scope>IDENTIFICATION</scope>
</reference>
<organism evidence="2 3">
    <name type="scientific">Plectus sambesii</name>
    <dbReference type="NCBI Taxonomy" id="2011161"/>
    <lineage>
        <taxon>Eukaryota</taxon>
        <taxon>Metazoa</taxon>
        <taxon>Ecdysozoa</taxon>
        <taxon>Nematoda</taxon>
        <taxon>Chromadorea</taxon>
        <taxon>Plectida</taxon>
        <taxon>Plectina</taxon>
        <taxon>Plectoidea</taxon>
        <taxon>Plectidae</taxon>
        <taxon>Plectus</taxon>
    </lineage>
</organism>
<evidence type="ECO:0000256" key="1">
    <source>
        <dbReference type="SAM" id="MobiDB-lite"/>
    </source>
</evidence>
<evidence type="ECO:0000313" key="2">
    <source>
        <dbReference type="Proteomes" id="UP000887566"/>
    </source>
</evidence>
<keyword evidence="2" id="KW-1185">Reference proteome</keyword>
<dbReference type="WBParaSite" id="PSAMB.scaffold1412size31831.g13008.t1">
    <property type="protein sequence ID" value="PSAMB.scaffold1412size31831.g13008.t1"/>
    <property type="gene ID" value="PSAMB.scaffold1412size31831.g13008"/>
</dbReference>
<accession>A0A914V140</accession>
<evidence type="ECO:0000313" key="3">
    <source>
        <dbReference type="WBParaSite" id="PSAMB.scaffold1412size31831.g13008.t1"/>
    </source>
</evidence>
<feature type="compositionally biased region" description="Basic residues" evidence="1">
    <location>
        <begin position="32"/>
        <end position="42"/>
    </location>
</feature>
<name>A0A914V140_9BILA</name>
<sequence length="148" mass="16222">MRPITILAARRRARSEISSVRARFSPAEPTRSRQKASLRRRPLPLTAAGGGGVRPPATGPKALPPPPQYSRKHTPQQCGDECNPRERGFYGWTIRHTVGPLSFSRHFWIILSKGEEDGADFRPPSAAICRLGQGLQLAVRSCANDAAD</sequence>
<protein>
    <submittedName>
        <fullName evidence="3">Uncharacterized protein</fullName>
    </submittedName>
</protein>
<dbReference type="Proteomes" id="UP000887566">
    <property type="component" value="Unplaced"/>
</dbReference>